<dbReference type="InterPro" id="IPR038143">
    <property type="entry name" value="NigD-like_C_dom_sf"/>
</dbReference>
<reference evidence="3 4" key="1">
    <citation type="journal article" date="2015" name="Microbes Environ.">
        <title>Distribution and evolution of nitrogen fixation genes in the phylum bacteroidetes.</title>
        <authorList>
            <person name="Inoue J."/>
            <person name="Oshima K."/>
            <person name="Suda W."/>
            <person name="Sakamoto M."/>
            <person name="Iino T."/>
            <person name="Noda S."/>
            <person name="Hongoh Y."/>
            <person name="Hattori M."/>
            <person name="Ohkuma M."/>
        </authorList>
    </citation>
    <scope>NUCLEOTIDE SEQUENCE [LARGE SCALE GENOMIC DNA]</scope>
    <source>
        <strain evidence="3 4">JCM 15093</strain>
    </source>
</reference>
<proteinExistence type="predicted"/>
<dbReference type="InterPro" id="IPR035376">
    <property type="entry name" value="NigD_C"/>
</dbReference>
<dbReference type="STRING" id="1121097.GCA_000428125_02745"/>
<evidence type="ECO:0000313" key="4">
    <source>
        <dbReference type="Proteomes" id="UP000027601"/>
    </source>
</evidence>
<gene>
    <name evidence="3" type="ORF">JCM15093_2578</name>
</gene>
<dbReference type="PROSITE" id="PS51257">
    <property type="entry name" value="PROKAR_LIPOPROTEIN"/>
    <property type="match status" value="1"/>
</dbReference>
<evidence type="ECO:0000259" key="2">
    <source>
        <dbReference type="Pfam" id="PF17415"/>
    </source>
</evidence>
<evidence type="ECO:0000313" key="3">
    <source>
        <dbReference type="EMBL" id="GAK37334.1"/>
    </source>
</evidence>
<sequence length="248" mass="27724">MKKISSIIGVLLLILIIPVLQSCDNDDDGYSLGNFQVQMATVKVINGANYYLVLDNNKTVWPGATAVPQYQAVDGQRVIANITLLGDQYGSYDYVAKINYLNNVLTKSVEELTETNEATFGNDPLRMRQIWLSASHLNVDFLMRMPSQKKHRISLVRNTTAESPSDGYVHLELRYNDQDDVTNYVARGLVSFYVGEWGKADELSNSIRGIKVKVNTAESGEKEYVFDFNKEEAQAPLVEDVAEGVSIE</sequence>
<feature type="domain" description="NigD-like N-terminal OB" evidence="1">
    <location>
        <begin position="39"/>
        <end position="104"/>
    </location>
</feature>
<organism evidence="3 4">
    <name type="scientific">Bacteroides graminisolvens DSM 19988 = JCM 15093</name>
    <dbReference type="NCBI Taxonomy" id="1121097"/>
    <lineage>
        <taxon>Bacteria</taxon>
        <taxon>Pseudomonadati</taxon>
        <taxon>Bacteroidota</taxon>
        <taxon>Bacteroidia</taxon>
        <taxon>Bacteroidales</taxon>
        <taxon>Bacteroidaceae</taxon>
        <taxon>Bacteroides</taxon>
    </lineage>
</organism>
<feature type="domain" description="NigD-like C-terminal" evidence="2">
    <location>
        <begin position="109"/>
        <end position="228"/>
    </location>
</feature>
<dbReference type="Gene3D" id="2.60.40.2370">
    <property type="entry name" value="NigD-like, C-terminal beta sandwich domain"/>
    <property type="match status" value="1"/>
</dbReference>
<dbReference type="RefSeq" id="WP_024997036.1">
    <property type="nucleotide sequence ID" value="NZ_ATZI01000016.1"/>
</dbReference>
<dbReference type="Proteomes" id="UP000027601">
    <property type="component" value="Unassembled WGS sequence"/>
</dbReference>
<keyword evidence="4" id="KW-1185">Reference proteome</keyword>
<dbReference type="Gene3D" id="2.40.50.500">
    <property type="entry name" value="NigD-like N-terminal OB domain"/>
    <property type="match status" value="1"/>
</dbReference>
<dbReference type="InterPro" id="IPR038179">
    <property type="entry name" value="NigD-like_N_sf"/>
</dbReference>
<protein>
    <recommendedName>
        <fullName evidence="5">NigD-like C-terminal beta sandwich domain-containing protein</fullName>
    </recommendedName>
</protein>
<comment type="caution">
    <text evidence="3">The sequence shown here is derived from an EMBL/GenBank/DDBJ whole genome shotgun (WGS) entry which is preliminary data.</text>
</comment>
<dbReference type="AlphaFoldDB" id="A0A069DAR1"/>
<evidence type="ECO:0008006" key="5">
    <source>
        <dbReference type="Google" id="ProtNLM"/>
    </source>
</evidence>
<dbReference type="OrthoDB" id="1097285at2"/>
<dbReference type="InterPro" id="IPR024299">
    <property type="entry name" value="NigD-like_OB_dom"/>
</dbReference>
<dbReference type="Pfam" id="PF17415">
    <property type="entry name" value="NigD_C"/>
    <property type="match status" value="1"/>
</dbReference>
<name>A0A069DAR1_9BACE</name>
<dbReference type="eggNOG" id="ENOG5032SB4">
    <property type="taxonomic scope" value="Bacteria"/>
</dbReference>
<accession>A0A069DAR1</accession>
<dbReference type="Pfam" id="PF12667">
    <property type="entry name" value="NigD_N"/>
    <property type="match status" value="1"/>
</dbReference>
<dbReference type="EMBL" id="BAJS01000018">
    <property type="protein sequence ID" value="GAK37334.1"/>
    <property type="molecule type" value="Genomic_DNA"/>
</dbReference>
<evidence type="ECO:0000259" key="1">
    <source>
        <dbReference type="Pfam" id="PF12667"/>
    </source>
</evidence>